<dbReference type="PANTHER" id="PTHR32305">
    <property type="match status" value="1"/>
</dbReference>
<dbReference type="PROSITE" id="PS50817">
    <property type="entry name" value="INTEIN_N_TER"/>
    <property type="match status" value="1"/>
</dbReference>
<feature type="chain" id="PRO_5039182875" description="Hint domain-containing protein" evidence="2">
    <location>
        <begin position="31"/>
        <end position="2258"/>
    </location>
</feature>
<dbReference type="InterPro" id="IPR050708">
    <property type="entry name" value="T6SS_VgrG/RHS"/>
</dbReference>
<evidence type="ECO:0000259" key="3">
    <source>
        <dbReference type="SMART" id="SM00306"/>
    </source>
</evidence>
<proteinExistence type="predicted"/>
<dbReference type="InterPro" id="IPR030934">
    <property type="entry name" value="Intein_C"/>
</dbReference>
<dbReference type="InterPro" id="IPR031325">
    <property type="entry name" value="RHS_repeat"/>
</dbReference>
<reference evidence="4" key="1">
    <citation type="submission" date="2021-02" db="EMBL/GenBank/DDBJ databases">
        <title>Abyssanaerobacter marinus gen.nov., sp., nov, anaerobic bacterium isolated from the Onnuri vent field of Indian Ocean and suggestion of Mogibacteriaceae fam. nov., and proposal of reclassification of ambiguous this family's genus member.</title>
        <authorList>
            <person name="Kim Y.J."/>
            <person name="Yang J.-A."/>
        </authorList>
    </citation>
    <scope>NUCLEOTIDE SEQUENCE</scope>
    <source>
        <strain evidence="4">DSM 2634</strain>
    </source>
</reference>
<dbReference type="Gene3D" id="2.180.10.10">
    <property type="entry name" value="RHS repeat-associated core"/>
    <property type="match status" value="2"/>
</dbReference>
<name>A0A939D9R8_CLOAM</name>
<dbReference type="SUPFAM" id="SSF51294">
    <property type="entry name" value="Hedgehog/intein (Hint) domain"/>
    <property type="match status" value="1"/>
</dbReference>
<sequence>MKKMKKFTSLMLIVCLIFTSINFQTIIAAADSEESTISTESGDPLSEALRDADEEAPILNKAVINANYLTLNFDEALDTEGVPSSSEFKVRFGNPDENAEENTNSIDPAYERILDPVYTTTSDPVYTAPTDTTIYSVSANVTEISVYDNKVLLTLAETITSSGAVTINYTPSGDGNLKDKAGNHVIAFTNYEVTNITGGIGIPNFVAEEVYNSLDTTSLSDEIAHQLFYSMTNYTGSREQLTVDVSNIIAILSQPDSVYSSLTDDNKSKLCEFFRISPEFFSYSEEKGESVQTVILTYFKMLGYGLTPEEIQKSIQDDTRDQVMSTKEREWSNKTNSKGLMRAALSSTSSDPFEDVKYDKEKSLSAPFQHTVTANEQINLSAGTLNYDSTDAVLPGAGGLDLVIQRQYSTDDANYYDLGARLKYGKNLDSRMKVYEREYHFTKNEDGTMGERFEDTSYKLILDDFIGSSQLRGYYNQKQIDNKEDYYAAHLFKTEMTTDATSISAMQYTTPVTKNDSLWQLGTGWKFNFSYIDIDDFYYDYMKLHLSDGREFGISTNWVNNLGHYTYKDVIFAKKSKSIAGQTSSYVVTYADGKKEYFNSEGRLIAIVDRFGNTISFTYTIVNNMVEITITDTVGRITTIKNQAAGSGYNKVLTLPDGKKITYVINQNVARTIDKLDQYEQYPGQNNEYNLVKVINQEGEETTYSYSDIQCSSDFAARFKSKTDNLFMRVDPFDDGARYYPNFYAGLSKIIYPTGLTVNYEYYPRYNNWYDYGCIMDIAIKKRYDQKGSLVCNQKEYVYSNQYKRAGQTKDILYNADGYNNTLREDRCFDDWKEYWIQEKDSDRNIVKEYYFDPRKMGVCVQEKTYLGSDLKEDISNEYRVYNRIVHPSKIKITAVRSDTSDHQSRTTVECFDYDNKGNVINYWPALSDGNTLDTLYKVSMTYDRLYNFLLSKTYKRDANTIILEKNTPSDEGETIVKSEVYENGNLKVKSEYNYDTYGNVTQTKRYTNVVDGKYIQTDNTYISGTYLTGVTVQNIQDADGKNIGSVSGQATYDIYGRIATETDSKGNVTTYTYDALGRILKIQYPGGSSKTYTYNTAANQTTVTDERGYITQYQYDAAGNLTAVYAIDGGSAKLLKANEYDSLYRLTKEQNNVSEGGRAIIYSYDYKDRVTNKRAMNSSNTKLSQENYIYYDDKITKSVDGDENSKTIISTEYVDKYGRVFKKGNFINGSEVFTTFIYNYLGEPIKEKAARANTENFPEDYTTKYEYNFDGQVSNQYDVFGNYITTKYDATGNKISATDAKSNAGGGTYSTIYTYDSLGRLIKTETPFTADSKAITKCYYDANGNLVQKQVENSLPGTEANFTKVDYVYNAKNQLVQVKSYDGNSLASQVDYEYDAVGNKTAMTIGGNQRTVYEYDRYGNLISLTDPLGLKETYTYNINGNLTSKINKNGIKIDYTYDGLSRKLSQNVAEDGITQLETMGYTATGALAFSQNGNIRTDYSYDERGRLTKEADSNGIEKSYTYDVNGNLKTSDVKVNGTSKKAMTYAYDKKDRLSQVYESGKLVATYTYDINGNRSSLTYGNGDSADYAYNLANLVISLHNKNGANTLSKYSYTYYLDGNQAAKSDNKGRTSSYTYDGLGRLSKEAESGASDAITKAYTFDAAGNRATMAVSGADNYTVGYAYDVDNRLTIETKQIGSESEITDYYYDNNGNTIAKKTGILKDKTGNESLALSLDFKGGEVYQYDGFDRLIGVQNSSGSSIYTYKPDGLRLSKTVNGVTTTHIWEGQNISLELDANSGVVNRYIRGNGLINSDKNGWYLFNGHGDVVQLADNAGTVIKEYAYDAFGNEKNSDPNDTNPFRYCGEYFDSETGSIYLRARYYEPEIGRFLTEDTVKGKESDPLSLNLYTYCENNPVMYNDPSGNFIDVVLDVGFIAYDIWKIVKDPNSGGNWAALAADALCAVVPGLTGGGAIVRALEKADNLADVTKIVEKAIKNSDSKAVKGICFTGDTLIKTKSGHKKIEDITIGDKVYAENVKTREKGYKAVKKIFINEAYDLIHITVQDTEIRTTFPHPFYVVGKGWVEAKDLQVADVLELANGKTAKVEALKIENLETPIKVYNFEVQGWHTYYVSDSEVLVHNTGTNPCGIASKGVNKTERKLVPNDGKHQGASRGDVSADPFWNNKTVGQKSLNSAYSSTNTKQLYNVQDGKLVKFQPDNQGGWHAYEVINPAQEVPADILRQMKKDGLITNSQYTKFIKNK</sequence>
<dbReference type="Gene3D" id="2.170.16.10">
    <property type="entry name" value="Hedgehog/Intein (Hint) domain"/>
    <property type="match status" value="1"/>
</dbReference>
<keyword evidence="2" id="KW-0732">Signal</keyword>
<dbReference type="InterPro" id="IPR022385">
    <property type="entry name" value="Rhs_assc_core"/>
</dbReference>
<dbReference type="Proteomes" id="UP000664545">
    <property type="component" value="Unassembled WGS sequence"/>
</dbReference>
<organism evidence="4 5">
    <name type="scientific">Clostridium aminobutyricum</name>
    <dbReference type="NCBI Taxonomy" id="33953"/>
    <lineage>
        <taxon>Bacteria</taxon>
        <taxon>Bacillati</taxon>
        <taxon>Bacillota</taxon>
        <taxon>Clostridia</taxon>
        <taxon>Eubacteriales</taxon>
        <taxon>Clostridiaceae</taxon>
        <taxon>Clostridium</taxon>
    </lineage>
</organism>
<keyword evidence="5" id="KW-1185">Reference proteome</keyword>
<dbReference type="InterPro" id="IPR003587">
    <property type="entry name" value="Hint_dom_N"/>
</dbReference>
<dbReference type="PROSITE" id="PS50818">
    <property type="entry name" value="INTEIN_C_TER"/>
    <property type="match status" value="1"/>
</dbReference>
<gene>
    <name evidence="4" type="ORF">JYB65_10185</name>
</gene>
<dbReference type="NCBIfam" id="TIGR03696">
    <property type="entry name" value="Rhs_assc_core"/>
    <property type="match status" value="1"/>
</dbReference>
<evidence type="ECO:0000256" key="2">
    <source>
        <dbReference type="SAM" id="SignalP"/>
    </source>
</evidence>
<dbReference type="SMART" id="SM00306">
    <property type="entry name" value="HintN"/>
    <property type="match status" value="1"/>
</dbReference>
<dbReference type="Pfam" id="PF25023">
    <property type="entry name" value="TEN_YD-shell"/>
    <property type="match status" value="2"/>
</dbReference>
<dbReference type="InterPro" id="IPR006530">
    <property type="entry name" value="YD"/>
</dbReference>
<feature type="domain" description="Hint" evidence="3">
    <location>
        <begin position="2002"/>
        <end position="2096"/>
    </location>
</feature>
<dbReference type="GO" id="GO:0016539">
    <property type="term" value="P:intein-mediated protein splicing"/>
    <property type="evidence" value="ECO:0007669"/>
    <property type="project" value="InterPro"/>
</dbReference>
<feature type="signal peptide" evidence="2">
    <location>
        <begin position="1"/>
        <end position="30"/>
    </location>
</feature>
<comment type="caution">
    <text evidence="4">The sequence shown here is derived from an EMBL/GenBank/DDBJ whole genome shotgun (WGS) entry which is preliminary data.</text>
</comment>
<dbReference type="EMBL" id="JAFJZZ010000004">
    <property type="protein sequence ID" value="MBN7773730.1"/>
    <property type="molecule type" value="Genomic_DNA"/>
</dbReference>
<dbReference type="CDD" id="cd00081">
    <property type="entry name" value="Hint"/>
    <property type="match status" value="1"/>
</dbReference>
<keyword evidence="1" id="KW-0677">Repeat</keyword>
<evidence type="ECO:0000256" key="1">
    <source>
        <dbReference type="ARBA" id="ARBA00022737"/>
    </source>
</evidence>
<dbReference type="InterPro" id="IPR056823">
    <property type="entry name" value="TEN-like_YD-shell"/>
</dbReference>
<dbReference type="Pfam" id="PF05593">
    <property type="entry name" value="RHS_repeat"/>
    <property type="match status" value="3"/>
</dbReference>
<protein>
    <recommendedName>
        <fullName evidence="3">Hint domain-containing protein</fullName>
    </recommendedName>
</protein>
<evidence type="ECO:0000313" key="5">
    <source>
        <dbReference type="Proteomes" id="UP000664545"/>
    </source>
</evidence>
<accession>A0A939D9R8</accession>
<dbReference type="InterPro" id="IPR036844">
    <property type="entry name" value="Hint_dom_sf"/>
</dbReference>
<evidence type="ECO:0000313" key="4">
    <source>
        <dbReference type="EMBL" id="MBN7773730.1"/>
    </source>
</evidence>
<dbReference type="Pfam" id="PF07591">
    <property type="entry name" value="PT-HINT"/>
    <property type="match status" value="1"/>
</dbReference>
<dbReference type="NCBIfam" id="TIGR01443">
    <property type="entry name" value="intein_Cterm"/>
    <property type="match status" value="1"/>
</dbReference>
<dbReference type="RefSeq" id="WP_206582567.1">
    <property type="nucleotide sequence ID" value="NZ_JAFJZZ010000004.1"/>
</dbReference>
<dbReference type="Gene3D" id="3.90.930.1">
    <property type="match status" value="1"/>
</dbReference>
<dbReference type="PANTHER" id="PTHR32305:SF15">
    <property type="entry name" value="PROTEIN RHSA-RELATED"/>
    <property type="match status" value="1"/>
</dbReference>
<dbReference type="InterPro" id="IPR006141">
    <property type="entry name" value="Intein_N"/>
</dbReference>
<dbReference type="NCBIfam" id="TIGR01643">
    <property type="entry name" value="YD_repeat_2x"/>
    <property type="match status" value="4"/>
</dbReference>